<comment type="caution">
    <text evidence="2">The sequence shown here is derived from an EMBL/GenBank/DDBJ whole genome shotgun (WGS) entry which is preliminary data.</text>
</comment>
<dbReference type="EMBL" id="MU629765">
    <property type="protein sequence ID" value="KAJ1255281.1"/>
    <property type="molecule type" value="Genomic_DNA"/>
</dbReference>
<feature type="compositionally biased region" description="Low complexity" evidence="1">
    <location>
        <begin position="12"/>
        <end position="21"/>
    </location>
</feature>
<dbReference type="Proteomes" id="UP001164776">
    <property type="component" value="Unassembled WGS sequence"/>
</dbReference>
<protein>
    <submittedName>
        <fullName evidence="2">Uncharacterized protein</fullName>
    </submittedName>
</protein>
<proteinExistence type="predicted"/>
<feature type="compositionally biased region" description="Low complexity" evidence="1">
    <location>
        <begin position="95"/>
        <end position="116"/>
    </location>
</feature>
<keyword evidence="3" id="KW-1185">Reference proteome</keyword>
<organism evidence="2 3">
    <name type="scientific">Paspalum vaginatum</name>
    <name type="common">seashore paspalum</name>
    <dbReference type="NCBI Taxonomy" id="158149"/>
    <lineage>
        <taxon>Eukaryota</taxon>
        <taxon>Viridiplantae</taxon>
        <taxon>Streptophyta</taxon>
        <taxon>Embryophyta</taxon>
        <taxon>Tracheophyta</taxon>
        <taxon>Spermatophyta</taxon>
        <taxon>Magnoliopsida</taxon>
        <taxon>Liliopsida</taxon>
        <taxon>Poales</taxon>
        <taxon>Poaceae</taxon>
        <taxon>PACMAD clade</taxon>
        <taxon>Panicoideae</taxon>
        <taxon>Andropogonodae</taxon>
        <taxon>Paspaleae</taxon>
        <taxon>Paspalinae</taxon>
        <taxon>Paspalum</taxon>
    </lineage>
</organism>
<name>A0A9W8CF11_9POAL</name>
<sequence length="116" mass="12408">MTVRRTRAPTGSSWRSSAPARRQPRPGTPWCAPTCSRRASPPTCPRPPGTTSRTPALPRHSTRARSASSPLKARPRPTWVPSVSAPRVPRPPQPSGAEATATTTTPGTWPSLSLLK</sequence>
<feature type="region of interest" description="Disordered" evidence="1">
    <location>
        <begin position="1"/>
        <end position="116"/>
    </location>
</feature>
<reference evidence="2 3" key="1">
    <citation type="submission" date="2022-10" db="EMBL/GenBank/DDBJ databases">
        <title>WGS assembly of Paspalum vaginatum 540-79.</title>
        <authorList>
            <person name="Sun G."/>
            <person name="Wase N."/>
            <person name="Shu S."/>
            <person name="Jenkins J."/>
            <person name="Zhou B."/>
            <person name="Torres-Rodriguez J."/>
            <person name="Chen C."/>
            <person name="Sandor L."/>
            <person name="Plott C."/>
            <person name="Yoshinga Y."/>
            <person name="Daum C."/>
            <person name="Qi P."/>
            <person name="Barry K."/>
            <person name="Lipzen A."/>
            <person name="Berry L."/>
            <person name="Pedersen C."/>
            <person name="Gottilla T."/>
            <person name="Foltz A."/>
            <person name="Yu H."/>
            <person name="O'Malley R."/>
            <person name="Zhang C."/>
            <person name="Devos K."/>
            <person name="Sigmon B."/>
            <person name="Yu B."/>
            <person name="Obata T."/>
            <person name="Schmutz J."/>
            <person name="Schnable J."/>
        </authorList>
    </citation>
    <scope>NUCLEOTIDE SEQUENCE [LARGE SCALE GENOMIC DNA]</scope>
    <source>
        <strain evidence="3">cv. 540-79</strain>
    </source>
</reference>
<evidence type="ECO:0000313" key="2">
    <source>
        <dbReference type="EMBL" id="KAJ1255281.1"/>
    </source>
</evidence>
<evidence type="ECO:0000256" key="1">
    <source>
        <dbReference type="SAM" id="MobiDB-lite"/>
    </source>
</evidence>
<dbReference type="AlphaFoldDB" id="A0A9W8CF11"/>
<evidence type="ECO:0000313" key="3">
    <source>
        <dbReference type="Proteomes" id="UP001164776"/>
    </source>
</evidence>
<accession>A0A9W8CF11</accession>
<gene>
    <name evidence="2" type="ORF">BS78_K268400</name>
</gene>